<evidence type="ECO:0000256" key="1">
    <source>
        <dbReference type="ARBA" id="ARBA00004123"/>
    </source>
</evidence>
<feature type="compositionally biased region" description="Acidic residues" evidence="9">
    <location>
        <begin position="554"/>
        <end position="570"/>
    </location>
</feature>
<dbReference type="InterPro" id="IPR016181">
    <property type="entry name" value="Acyl_CoA_acyltransferase"/>
</dbReference>
<dbReference type="InterPro" id="IPR027417">
    <property type="entry name" value="P-loop_NTPase"/>
</dbReference>
<keyword evidence="10" id="KW-0812">Transmembrane</keyword>
<reference evidence="12 13" key="1">
    <citation type="journal article" date="2018" name="Evol. Lett.">
        <title>Horizontal gene cluster transfer increased hallucinogenic mushroom diversity.</title>
        <authorList>
            <person name="Reynolds H.T."/>
            <person name="Vijayakumar V."/>
            <person name="Gluck-Thaler E."/>
            <person name="Korotkin H.B."/>
            <person name="Matheny P.B."/>
            <person name="Slot J.C."/>
        </authorList>
    </citation>
    <scope>NUCLEOTIDE SEQUENCE [LARGE SCALE GENOMIC DNA]</scope>
    <source>
        <strain evidence="12 13">SRW20</strain>
    </source>
</reference>
<dbReference type="Gene3D" id="3.40.630.30">
    <property type="match status" value="1"/>
</dbReference>
<evidence type="ECO:0000313" key="12">
    <source>
        <dbReference type="EMBL" id="PPQ64392.1"/>
    </source>
</evidence>
<dbReference type="EMBL" id="NHYE01005667">
    <property type="protein sequence ID" value="PPQ64392.1"/>
    <property type="molecule type" value="Genomic_DNA"/>
</dbReference>
<evidence type="ECO:0000259" key="11">
    <source>
        <dbReference type="PROSITE" id="PS51186"/>
    </source>
</evidence>
<dbReference type="Pfam" id="PF00583">
    <property type="entry name" value="Acetyltransf_1"/>
    <property type="match status" value="1"/>
</dbReference>
<dbReference type="PROSITE" id="PS51186">
    <property type="entry name" value="GNAT"/>
    <property type="match status" value="1"/>
</dbReference>
<evidence type="ECO:0000256" key="9">
    <source>
        <dbReference type="SAM" id="MobiDB-lite"/>
    </source>
</evidence>
<keyword evidence="6" id="KW-0963">Cytoplasm</keyword>
<evidence type="ECO:0000256" key="8">
    <source>
        <dbReference type="ARBA" id="ARBA00023242"/>
    </source>
</evidence>
<evidence type="ECO:0000256" key="7">
    <source>
        <dbReference type="ARBA" id="ARBA00022694"/>
    </source>
</evidence>
<dbReference type="GO" id="GO:0033588">
    <property type="term" value="C:elongator holoenzyme complex"/>
    <property type="evidence" value="ECO:0007669"/>
    <property type="project" value="InterPro"/>
</dbReference>
<keyword evidence="13" id="KW-1185">Reference proteome</keyword>
<evidence type="ECO:0000313" key="13">
    <source>
        <dbReference type="Proteomes" id="UP000284706"/>
    </source>
</evidence>
<keyword evidence="10" id="KW-1133">Transmembrane helix</keyword>
<dbReference type="OrthoDB" id="2564232at2759"/>
<dbReference type="STRING" id="231916.A0A409VBM6"/>
<dbReference type="InParanoid" id="A0A409VBM6"/>
<accession>A0A409VBM6</accession>
<comment type="caution">
    <text evidence="12">The sequence shown here is derived from an EMBL/GenBank/DDBJ whole genome shotgun (WGS) entry which is preliminary data.</text>
</comment>
<dbReference type="PANTHER" id="PTHR15641:SF1">
    <property type="entry name" value="ELONGATOR COMPLEX PROTEIN 5"/>
    <property type="match status" value="1"/>
</dbReference>
<dbReference type="SUPFAM" id="SSF55729">
    <property type="entry name" value="Acyl-CoA N-acyltransferases (Nat)"/>
    <property type="match status" value="1"/>
</dbReference>
<dbReference type="Pfam" id="PF10483">
    <property type="entry name" value="Elong_Iki1"/>
    <property type="match status" value="1"/>
</dbReference>
<gene>
    <name evidence="12" type="ORF">CVT26_002099</name>
</gene>
<keyword evidence="7" id="KW-0819">tRNA processing</keyword>
<protein>
    <recommendedName>
        <fullName evidence="5">Elongator complex protein 5</fullName>
    </recommendedName>
</protein>
<feature type="domain" description="N-acetyltransferase" evidence="11">
    <location>
        <begin position="85"/>
        <end position="232"/>
    </location>
</feature>
<sequence>MAAREARIRPYAESDQKLVLFMIGKANMQALAIANNKVYTNPLAIAIWLGLASVMIQLLGWWPGERFGWMEYLKPLPALASCAVPVMFLVDWINRPYFEDLTQEVIRHADVLNVQRYYSKPAASGFWLLEYGAEFVGLIAVDASVHQQKDAPKTALIRHFYVEEAYRRSNIQDDLLAHAINHAFNNDPKLERIEALKSPLISYSRKSLWSAGFEPGAAVRQMVLLTSILNDDSQKHPLLLLQSSLAQTSLPIVRHVLATKPNFRGDSCRNVLFCLLYPPSSLIASRVSDSVEVYDWTDRVHGYNDYDSQSEIVAIVEKLLDGTSEPVNVIIDSVDTLLEDGTSVSKVYQTLSRLYQAIKRHKDARLIIHSQSPSNLLHLITQTNFSSSLAHVIVHPTALIAHLATEFLMPPPPISPLPKFWSVFIPVSERIHDTERLVFGTGGEGSGNPSEFVVELIVREGVGRKRGVERVLEGWSSVLNGPCELTALESTKKYADKPKEHTQAVAPDPTQNLSFNLNLTPSQQESRAQVPLPYAHEGKPVATSAPGAIFYDPDSADDLDDDDPDEDLDI</sequence>
<evidence type="ECO:0000256" key="4">
    <source>
        <dbReference type="ARBA" id="ARBA00009567"/>
    </source>
</evidence>
<comment type="subcellular location">
    <subcellularLocation>
        <location evidence="2">Cytoplasm</location>
    </subcellularLocation>
    <subcellularLocation>
        <location evidence="1">Nucleus</location>
    </subcellularLocation>
</comment>
<evidence type="ECO:0000256" key="6">
    <source>
        <dbReference type="ARBA" id="ARBA00022490"/>
    </source>
</evidence>
<dbReference type="GO" id="GO:0000049">
    <property type="term" value="F:tRNA binding"/>
    <property type="evidence" value="ECO:0007669"/>
    <property type="project" value="TreeGrafter"/>
</dbReference>
<dbReference type="PANTHER" id="PTHR15641">
    <property type="entry name" value="ELONGATOR COMPLEX PROTEIN 5"/>
    <property type="match status" value="1"/>
</dbReference>
<dbReference type="AlphaFoldDB" id="A0A409VBM6"/>
<comment type="similarity">
    <text evidence="4">Belongs to the ELP5 family.</text>
</comment>
<evidence type="ECO:0000256" key="10">
    <source>
        <dbReference type="SAM" id="Phobius"/>
    </source>
</evidence>
<evidence type="ECO:0000256" key="3">
    <source>
        <dbReference type="ARBA" id="ARBA00005043"/>
    </source>
</evidence>
<proteinExistence type="inferred from homology"/>
<feature type="transmembrane region" description="Helical" evidence="10">
    <location>
        <begin position="45"/>
        <end position="64"/>
    </location>
</feature>
<organism evidence="12 13">
    <name type="scientific">Gymnopilus dilepis</name>
    <dbReference type="NCBI Taxonomy" id="231916"/>
    <lineage>
        <taxon>Eukaryota</taxon>
        <taxon>Fungi</taxon>
        <taxon>Dikarya</taxon>
        <taxon>Basidiomycota</taxon>
        <taxon>Agaricomycotina</taxon>
        <taxon>Agaricomycetes</taxon>
        <taxon>Agaricomycetidae</taxon>
        <taxon>Agaricales</taxon>
        <taxon>Agaricineae</taxon>
        <taxon>Hymenogastraceae</taxon>
        <taxon>Gymnopilus</taxon>
    </lineage>
</organism>
<keyword evidence="10" id="KW-0472">Membrane</keyword>
<dbReference type="InterPro" id="IPR000182">
    <property type="entry name" value="GNAT_dom"/>
</dbReference>
<name>A0A409VBM6_9AGAR</name>
<evidence type="ECO:0000256" key="2">
    <source>
        <dbReference type="ARBA" id="ARBA00004496"/>
    </source>
</evidence>
<dbReference type="Proteomes" id="UP000284706">
    <property type="component" value="Unassembled WGS sequence"/>
</dbReference>
<dbReference type="CDD" id="cd04301">
    <property type="entry name" value="NAT_SF"/>
    <property type="match status" value="1"/>
</dbReference>
<dbReference type="GO" id="GO:0005634">
    <property type="term" value="C:nucleus"/>
    <property type="evidence" value="ECO:0007669"/>
    <property type="project" value="UniProtKB-SubCell"/>
</dbReference>
<dbReference type="GO" id="GO:0002098">
    <property type="term" value="P:tRNA wobble uridine modification"/>
    <property type="evidence" value="ECO:0007669"/>
    <property type="project" value="InterPro"/>
</dbReference>
<dbReference type="GO" id="GO:0005829">
    <property type="term" value="C:cytosol"/>
    <property type="evidence" value="ECO:0007669"/>
    <property type="project" value="TreeGrafter"/>
</dbReference>
<dbReference type="UniPathway" id="UPA00988"/>
<keyword evidence="8" id="KW-0539">Nucleus</keyword>
<evidence type="ECO:0000256" key="5">
    <source>
        <dbReference type="ARBA" id="ARBA00020264"/>
    </source>
</evidence>
<dbReference type="GO" id="GO:0016747">
    <property type="term" value="F:acyltransferase activity, transferring groups other than amino-acyl groups"/>
    <property type="evidence" value="ECO:0007669"/>
    <property type="project" value="InterPro"/>
</dbReference>
<feature type="region of interest" description="Disordered" evidence="9">
    <location>
        <begin position="522"/>
        <end position="570"/>
    </location>
</feature>
<comment type="pathway">
    <text evidence="3">tRNA modification; 5-methoxycarbonylmethyl-2-thiouridine-tRNA biosynthesis.</text>
</comment>
<dbReference type="Gene3D" id="3.40.50.300">
    <property type="entry name" value="P-loop containing nucleotide triphosphate hydrolases"/>
    <property type="match status" value="1"/>
</dbReference>
<dbReference type="InterPro" id="IPR019519">
    <property type="entry name" value="Elp5"/>
</dbReference>